<accession>A0AA49JK13</accession>
<dbReference type="EMBL" id="CP120682">
    <property type="protein sequence ID" value="WKN40065.1"/>
    <property type="molecule type" value="Genomic_DNA"/>
</dbReference>
<protein>
    <submittedName>
        <fullName evidence="2">AMP-binding protein</fullName>
    </submittedName>
</protein>
<dbReference type="SUPFAM" id="SSF56801">
    <property type="entry name" value="Acetyl-CoA synthetase-like"/>
    <property type="match status" value="1"/>
</dbReference>
<gene>
    <name evidence="2" type="ORF">K4G66_15330</name>
</gene>
<dbReference type="Gene3D" id="3.40.50.12780">
    <property type="entry name" value="N-terminal domain of ligase-like"/>
    <property type="match status" value="1"/>
</dbReference>
<proteinExistence type="predicted"/>
<dbReference type="InterPro" id="IPR000873">
    <property type="entry name" value="AMP-dep_synth/lig_dom"/>
</dbReference>
<feature type="domain" description="AMP-dependent synthetase/ligase" evidence="1">
    <location>
        <begin position="58"/>
        <end position="211"/>
    </location>
</feature>
<dbReference type="Pfam" id="PF00501">
    <property type="entry name" value="AMP-binding"/>
    <property type="match status" value="1"/>
</dbReference>
<name>A0AA49JK13_9BACT</name>
<reference evidence="2" key="1">
    <citation type="journal article" date="2023" name="Comput. Struct. Biotechnol. J.">
        <title>Discovery of a novel marine Bacteroidetes with a rich repertoire of carbohydrate-active enzymes.</title>
        <authorList>
            <person name="Chen B."/>
            <person name="Liu G."/>
            <person name="Chen Q."/>
            <person name="Wang H."/>
            <person name="Liu L."/>
            <person name="Tang K."/>
        </authorList>
    </citation>
    <scope>NUCLEOTIDE SEQUENCE</scope>
    <source>
        <strain evidence="2">TK19036</strain>
    </source>
</reference>
<reference evidence="2" key="2">
    <citation type="journal article" date="2024" name="Antonie Van Leeuwenhoek">
        <title>Roseihalotalea indica gen. nov., sp. nov., a halophilic Bacteroidetes from mesopelagic Southwest Indian Ocean with higher carbohydrate metabolic potential.</title>
        <authorList>
            <person name="Chen B."/>
            <person name="Zhang M."/>
            <person name="Lin D."/>
            <person name="Ye J."/>
            <person name="Tang K."/>
        </authorList>
    </citation>
    <scope>NUCLEOTIDE SEQUENCE</scope>
    <source>
        <strain evidence="2">TK19036</strain>
    </source>
</reference>
<dbReference type="PANTHER" id="PTHR43201">
    <property type="entry name" value="ACYL-COA SYNTHETASE"/>
    <property type="match status" value="1"/>
</dbReference>
<dbReference type="AlphaFoldDB" id="A0AA49JK13"/>
<evidence type="ECO:0000259" key="1">
    <source>
        <dbReference type="Pfam" id="PF00501"/>
    </source>
</evidence>
<dbReference type="InterPro" id="IPR042099">
    <property type="entry name" value="ANL_N_sf"/>
</dbReference>
<dbReference type="GO" id="GO:0031956">
    <property type="term" value="F:medium-chain fatty acid-CoA ligase activity"/>
    <property type="evidence" value="ECO:0007669"/>
    <property type="project" value="TreeGrafter"/>
</dbReference>
<sequence>MTKSIIYLGNQHQITVDELAQADQLQDIPYLAKLDDSAQVALTFAWQWLQGETSFQQSTSGSTGKAKAISIGRKQMIVSARMTLSALHLSSSDTALLCLHPRYIGGKMMIVRSLLAGMDMVIVPPSADPLQAVPFLPDFAAMVPLQIQSLIEQGKADQLNQMKAIIVGGAPVSTSLEQKIAHQLTLPVYSTYGMTETVSHIALRKLTQPEASQYFQVLGGAEIKTDDRGCLMIKGEITQQQWLTTNDLIEICDERHFQWLGRFDFVINSGGVKVSPETVETTVEPALRAAGFAGRFLITSLPDERLGERVILLLEGEKQSKTFEQKVLGQAAVHLSAYQVPKQLYYTPALAETPSGKIQRQASRQRLIANII</sequence>
<evidence type="ECO:0000313" key="2">
    <source>
        <dbReference type="EMBL" id="WKN40065.1"/>
    </source>
</evidence>
<dbReference type="InterPro" id="IPR045851">
    <property type="entry name" value="AMP-bd_C_sf"/>
</dbReference>
<dbReference type="GO" id="GO:0006631">
    <property type="term" value="P:fatty acid metabolic process"/>
    <property type="evidence" value="ECO:0007669"/>
    <property type="project" value="TreeGrafter"/>
</dbReference>
<dbReference type="Gene3D" id="3.30.300.30">
    <property type="match status" value="1"/>
</dbReference>
<dbReference type="PANTHER" id="PTHR43201:SF32">
    <property type="entry name" value="2-SUCCINYLBENZOATE--COA LIGASE, CHLOROPLASTIC_PEROXISOMAL"/>
    <property type="match status" value="1"/>
</dbReference>
<organism evidence="2">
    <name type="scientific">Roseihalotalea indica</name>
    <dbReference type="NCBI Taxonomy" id="2867963"/>
    <lineage>
        <taxon>Bacteria</taxon>
        <taxon>Pseudomonadati</taxon>
        <taxon>Bacteroidota</taxon>
        <taxon>Cytophagia</taxon>
        <taxon>Cytophagales</taxon>
        <taxon>Catalimonadaceae</taxon>
        <taxon>Roseihalotalea</taxon>
    </lineage>
</organism>